<evidence type="ECO:0000256" key="1">
    <source>
        <dbReference type="SAM" id="Coils"/>
    </source>
</evidence>
<feature type="coiled-coil region" evidence="1">
    <location>
        <begin position="276"/>
        <end position="303"/>
    </location>
</feature>
<protein>
    <recommendedName>
        <fullName evidence="4">Cell wall anchor protein</fullName>
    </recommendedName>
</protein>
<keyword evidence="1" id="KW-0175">Coiled coil</keyword>
<sequence>MRKLSFLFASVISILSYSQATRELIVSDTRDIDDLPNAFSRNFKIDFKKRNTINVPGSGAYSTTISVNPWVNRDNSGGKVHQLNFNDGGIYHRSALPLSNKWGEWREFILKEPNGSTKLGITDIQNSIRINYTEPDWGISIRSANGPWSRLYGFSLSDFSNTLGGFGACGPANELEYLFVGNSYYNPIAKFYTADKRVLFEGNIATNGKIEAKEVKVTTTPTAGFVFAEDYRLPKLEEVEKHIRDKKHLPEIASATQMEKEGVNIGEFQIKLLQKIEELTLYIIELNKQNKELKKRIEKLEKQK</sequence>
<evidence type="ECO:0008006" key="4">
    <source>
        <dbReference type="Google" id="ProtNLM"/>
    </source>
</evidence>
<organism evidence="2 3">
    <name type="scientific">Riemerella anatipestifer</name>
    <name type="common">Moraxella anatipestifer</name>
    <dbReference type="NCBI Taxonomy" id="34085"/>
    <lineage>
        <taxon>Bacteria</taxon>
        <taxon>Pseudomonadati</taxon>
        <taxon>Bacteroidota</taxon>
        <taxon>Flavobacteriia</taxon>
        <taxon>Flavobacteriales</taxon>
        <taxon>Weeksellaceae</taxon>
        <taxon>Riemerella</taxon>
    </lineage>
</organism>
<gene>
    <name evidence="2" type="ORF">PG303_05075</name>
</gene>
<dbReference type="AlphaFoldDB" id="A0AAP6HEZ5"/>
<reference evidence="2" key="1">
    <citation type="submission" date="2023-01" db="EMBL/GenBank/DDBJ databases">
        <title>Genome-based studies on antimicrobial resistance profiles of Riemerella anatipestifer in China, 1994 to 2021.</title>
        <authorList>
            <person name="Yang Z."/>
            <person name="Zhu D."/>
        </authorList>
    </citation>
    <scope>NUCLEOTIDE SEQUENCE</scope>
    <source>
        <strain evidence="2">RCAD1218</strain>
    </source>
</reference>
<accession>A0AAP6HEZ5</accession>
<evidence type="ECO:0000313" key="2">
    <source>
        <dbReference type="EMBL" id="MDY3512586.1"/>
    </source>
</evidence>
<comment type="caution">
    <text evidence="2">The sequence shown here is derived from an EMBL/GenBank/DDBJ whole genome shotgun (WGS) entry which is preliminary data.</text>
</comment>
<proteinExistence type="predicted"/>
<dbReference type="RefSeq" id="WP_250206615.1">
    <property type="nucleotide sequence ID" value="NZ_CP110126.1"/>
</dbReference>
<name>A0AAP6HEZ5_RIEAN</name>
<dbReference type="Proteomes" id="UP001284033">
    <property type="component" value="Unassembled WGS sequence"/>
</dbReference>
<dbReference type="EMBL" id="JAQZHK010000003">
    <property type="protein sequence ID" value="MDY3512586.1"/>
    <property type="molecule type" value="Genomic_DNA"/>
</dbReference>
<evidence type="ECO:0000313" key="3">
    <source>
        <dbReference type="Proteomes" id="UP001284033"/>
    </source>
</evidence>